<dbReference type="GO" id="GO:0003677">
    <property type="term" value="F:DNA binding"/>
    <property type="evidence" value="ECO:0007669"/>
    <property type="project" value="UniProtKB-KW"/>
</dbReference>
<organism evidence="10 11">
    <name type="scientific">Dendrobium nobile</name>
    <name type="common">Orchid</name>
    <dbReference type="NCBI Taxonomy" id="94219"/>
    <lineage>
        <taxon>Eukaryota</taxon>
        <taxon>Viridiplantae</taxon>
        <taxon>Streptophyta</taxon>
        <taxon>Embryophyta</taxon>
        <taxon>Tracheophyta</taxon>
        <taxon>Spermatophyta</taxon>
        <taxon>Magnoliopsida</taxon>
        <taxon>Liliopsida</taxon>
        <taxon>Asparagales</taxon>
        <taxon>Orchidaceae</taxon>
        <taxon>Epidendroideae</taxon>
        <taxon>Malaxideae</taxon>
        <taxon>Dendrobiinae</taxon>
        <taxon>Dendrobium</taxon>
    </lineage>
</organism>
<dbReference type="SMR" id="A0A8T3BKJ6"/>
<evidence type="ECO:0000256" key="6">
    <source>
        <dbReference type="ARBA" id="ARBA00023172"/>
    </source>
</evidence>
<feature type="compositionally biased region" description="Low complexity" evidence="8">
    <location>
        <begin position="718"/>
        <end position="727"/>
    </location>
</feature>
<accession>A0A8T3BKJ6</accession>
<evidence type="ECO:0000256" key="4">
    <source>
        <dbReference type="ARBA" id="ARBA00022833"/>
    </source>
</evidence>
<reference evidence="10" key="1">
    <citation type="journal article" date="2022" name="Front. Genet.">
        <title>Chromosome-Scale Assembly of the Dendrobium nobile Genome Provides Insights Into the Molecular Mechanism of the Biosynthesis of the Medicinal Active Ingredient of Dendrobium.</title>
        <authorList>
            <person name="Xu Q."/>
            <person name="Niu S.-C."/>
            <person name="Li K.-L."/>
            <person name="Zheng P.-J."/>
            <person name="Zhang X.-J."/>
            <person name="Jia Y."/>
            <person name="Liu Y."/>
            <person name="Niu Y.-X."/>
            <person name="Yu L.-H."/>
            <person name="Chen D.-F."/>
            <person name="Zhang G.-Q."/>
        </authorList>
    </citation>
    <scope>NUCLEOTIDE SEQUENCE</scope>
    <source>
        <tissue evidence="10">Leaf</tissue>
    </source>
</reference>
<name>A0A8T3BKJ6_DENNO</name>
<dbReference type="InterPro" id="IPR004332">
    <property type="entry name" value="Transposase_MuDR"/>
</dbReference>
<dbReference type="OrthoDB" id="680655at2759"/>
<dbReference type="SMART" id="SM00575">
    <property type="entry name" value="ZnF_PMZ"/>
    <property type="match status" value="1"/>
</dbReference>
<sequence>MDCDDLCGENEGHFFVTIKYGGFWVDTNDNFRKRYNGGKQRTVKIEKGSMNLFKLKTEILKICSWLKGYKYSMHYHIQKTSPKEYKIINTDVDVVEMVKHSSGNFRAELVISVEEVDREQSNTNPMRVVGAEYMAECSVIHNGCISSVQTTSSIDIGIGTFFNDAKSFKNALRSVAIKENFGVQIKASDKKRVIATCSYQGCKWRIRASLCEDTQSFQVRRLDGVHTCPGINRAGNRLATSAWVANEIQEMVKRCPDIPPKDINSNLEKEFGLSLPYMKLWRAREQARDALFGSVDDNYKWVPTLAAELLHRNPGSHITYAYNSGDHSFQRFYVSFKVCADGFLAGCRPLISLDACHLKSKYLGVLLSANALDGNNGLFTLAFAVTETESKGTWSWFLQNLGETIGLSLYPLCFISDMEKGLGEAIKDVYPEAEHRICIRHLWKNIKKNFHCKDGQKVHGLVWEAANAYTNIEFNEKLVELRHLSHAVYSYLISLPCKWSRSQFMIGICHSANTNNFAESFNSWVTDARTKPAVDLIDLIRGKLMVQRAHRRMSSLSWQHELVPNVEEYIRNITTRKDHFVVRQSSLFKAEVEGLHSRHIVDIEQRICSCRAWQLIGLPCIHAVAFIGMKEHPLWHTYVDDYYHVHRYKLAYEGAISTLPGKDLWQVTENSENVGVPSTCRPRGRPRKKRLLNFLEQDKRSHRCGRCGLWGHHRSTCKNPLQNNNNKDNLRTDVGRRSRTKLPSRRNGEDHQLEDFEFSYVTGF</sequence>
<evidence type="ECO:0000256" key="2">
    <source>
        <dbReference type="ARBA" id="ARBA00022723"/>
    </source>
</evidence>
<keyword evidence="11" id="KW-1185">Reference proteome</keyword>
<dbReference type="AlphaFoldDB" id="A0A8T3BKJ6"/>
<dbReference type="PROSITE" id="PS50966">
    <property type="entry name" value="ZF_SWIM"/>
    <property type="match status" value="1"/>
</dbReference>
<evidence type="ECO:0000259" key="9">
    <source>
        <dbReference type="PROSITE" id="PS50966"/>
    </source>
</evidence>
<dbReference type="PANTHER" id="PTHR31973:SF187">
    <property type="entry name" value="MUTATOR TRANSPOSASE MUDRA PROTEIN"/>
    <property type="match status" value="1"/>
</dbReference>
<dbReference type="InterPro" id="IPR018289">
    <property type="entry name" value="MULE_transposase_dom"/>
</dbReference>
<protein>
    <recommendedName>
        <fullName evidence="9">SWIM-type domain-containing protein</fullName>
    </recommendedName>
</protein>
<feature type="domain" description="SWIM-type" evidence="9">
    <location>
        <begin position="599"/>
        <end position="631"/>
    </location>
</feature>
<keyword evidence="6" id="KW-0233">DNA recombination</keyword>
<dbReference type="InterPro" id="IPR001207">
    <property type="entry name" value="Transposase_mutator"/>
</dbReference>
<dbReference type="InterPro" id="IPR006564">
    <property type="entry name" value="Znf_PMZ"/>
</dbReference>
<feature type="region of interest" description="Disordered" evidence="8">
    <location>
        <begin position="718"/>
        <end position="749"/>
    </location>
</feature>
<keyword evidence="3 7" id="KW-0863">Zinc-finger</keyword>
<dbReference type="GO" id="GO:0008270">
    <property type="term" value="F:zinc ion binding"/>
    <property type="evidence" value="ECO:0007669"/>
    <property type="project" value="UniProtKB-KW"/>
</dbReference>
<keyword evidence="4" id="KW-0862">Zinc</keyword>
<dbReference type="EMBL" id="JAGYWB010000008">
    <property type="protein sequence ID" value="KAI0513605.1"/>
    <property type="molecule type" value="Genomic_DNA"/>
</dbReference>
<dbReference type="Proteomes" id="UP000829196">
    <property type="component" value="Unassembled WGS sequence"/>
</dbReference>
<evidence type="ECO:0000256" key="7">
    <source>
        <dbReference type="PROSITE-ProRule" id="PRU00325"/>
    </source>
</evidence>
<evidence type="ECO:0000313" key="11">
    <source>
        <dbReference type="Proteomes" id="UP000829196"/>
    </source>
</evidence>
<dbReference type="Pfam" id="PF04434">
    <property type="entry name" value="SWIM"/>
    <property type="match status" value="1"/>
</dbReference>
<dbReference type="PROSITE" id="PS01007">
    <property type="entry name" value="TRANSPOSASE_MUTATOR"/>
    <property type="match status" value="1"/>
</dbReference>
<keyword evidence="1" id="KW-0815">Transposition</keyword>
<dbReference type="Pfam" id="PF03108">
    <property type="entry name" value="DBD_Tnp_Mut"/>
    <property type="match status" value="1"/>
</dbReference>
<evidence type="ECO:0000256" key="3">
    <source>
        <dbReference type="ARBA" id="ARBA00022771"/>
    </source>
</evidence>
<comment type="caution">
    <text evidence="10">The sequence shown here is derived from an EMBL/GenBank/DDBJ whole genome shotgun (WGS) entry which is preliminary data.</text>
</comment>
<proteinExistence type="predicted"/>
<gene>
    <name evidence="10" type="ORF">KFK09_009634</name>
</gene>
<dbReference type="PANTHER" id="PTHR31973">
    <property type="entry name" value="POLYPROTEIN, PUTATIVE-RELATED"/>
    <property type="match status" value="1"/>
</dbReference>
<evidence type="ECO:0000313" key="10">
    <source>
        <dbReference type="EMBL" id="KAI0513605.1"/>
    </source>
</evidence>
<dbReference type="Pfam" id="PF10551">
    <property type="entry name" value="MULE"/>
    <property type="match status" value="1"/>
</dbReference>
<evidence type="ECO:0000256" key="8">
    <source>
        <dbReference type="SAM" id="MobiDB-lite"/>
    </source>
</evidence>
<keyword evidence="2" id="KW-0479">Metal-binding</keyword>
<dbReference type="GO" id="GO:0006313">
    <property type="term" value="P:DNA transposition"/>
    <property type="evidence" value="ECO:0007669"/>
    <property type="project" value="InterPro"/>
</dbReference>
<keyword evidence="5" id="KW-0238">DNA-binding</keyword>
<dbReference type="GO" id="GO:0004803">
    <property type="term" value="F:transposase activity"/>
    <property type="evidence" value="ECO:0007669"/>
    <property type="project" value="InterPro"/>
</dbReference>
<evidence type="ECO:0000256" key="1">
    <source>
        <dbReference type="ARBA" id="ARBA00022578"/>
    </source>
</evidence>
<dbReference type="InterPro" id="IPR007527">
    <property type="entry name" value="Znf_SWIM"/>
</dbReference>
<evidence type="ECO:0000256" key="5">
    <source>
        <dbReference type="ARBA" id="ARBA00023125"/>
    </source>
</evidence>